<dbReference type="OrthoDB" id="73788at2759"/>
<evidence type="ECO:0000313" key="5">
    <source>
        <dbReference type="Proteomes" id="UP000268321"/>
    </source>
</evidence>
<dbReference type="GO" id="GO:0005737">
    <property type="term" value="C:cytoplasm"/>
    <property type="evidence" value="ECO:0007669"/>
    <property type="project" value="TreeGrafter"/>
</dbReference>
<reference evidence="5" key="1">
    <citation type="journal article" date="2018" name="Nat. Microbiol.">
        <title>Leveraging single-cell genomics to expand the fungal tree of life.</title>
        <authorList>
            <person name="Ahrendt S.R."/>
            <person name="Quandt C.A."/>
            <person name="Ciobanu D."/>
            <person name="Clum A."/>
            <person name="Salamov A."/>
            <person name="Andreopoulos B."/>
            <person name="Cheng J.F."/>
            <person name="Woyke T."/>
            <person name="Pelin A."/>
            <person name="Henrissat B."/>
            <person name="Reynolds N.K."/>
            <person name="Benny G.L."/>
            <person name="Smith M.E."/>
            <person name="James T.Y."/>
            <person name="Grigoriev I.V."/>
        </authorList>
    </citation>
    <scope>NUCLEOTIDE SEQUENCE [LARGE SCALE GENOMIC DNA]</scope>
    <source>
        <strain evidence="5">Baker2002</strain>
    </source>
</reference>
<feature type="compositionally biased region" description="Acidic residues" evidence="2">
    <location>
        <begin position="313"/>
        <end position="335"/>
    </location>
</feature>
<dbReference type="InterPro" id="IPR005607">
    <property type="entry name" value="BSD_dom"/>
</dbReference>
<dbReference type="PANTHER" id="PTHR16019">
    <property type="entry name" value="SYNAPSE-ASSOCIATED PROTEIN"/>
    <property type="match status" value="1"/>
</dbReference>
<keyword evidence="1" id="KW-0175">Coiled coil</keyword>
<dbReference type="PANTHER" id="PTHR16019:SF5">
    <property type="entry name" value="BSD DOMAIN-CONTAINING PROTEIN 1"/>
    <property type="match status" value="1"/>
</dbReference>
<evidence type="ECO:0000259" key="3">
    <source>
        <dbReference type="PROSITE" id="PS50858"/>
    </source>
</evidence>
<dbReference type="InterPro" id="IPR035925">
    <property type="entry name" value="BSD_dom_sf"/>
</dbReference>
<dbReference type="SUPFAM" id="SSF140383">
    <property type="entry name" value="BSD domain-like"/>
    <property type="match status" value="1"/>
</dbReference>
<name>A0A4P9ZIC3_9ASCO</name>
<feature type="region of interest" description="Disordered" evidence="2">
    <location>
        <begin position="32"/>
        <end position="52"/>
    </location>
</feature>
<dbReference type="PROSITE" id="PS50858">
    <property type="entry name" value="BSD"/>
    <property type="match status" value="1"/>
</dbReference>
<dbReference type="AlphaFoldDB" id="A0A4P9ZIC3"/>
<feature type="domain" description="BSD" evidence="3">
    <location>
        <begin position="230"/>
        <end position="283"/>
    </location>
</feature>
<proteinExistence type="predicted"/>
<dbReference type="Gene3D" id="1.10.3970.10">
    <property type="entry name" value="BSD domain"/>
    <property type="match status" value="1"/>
</dbReference>
<dbReference type="EMBL" id="ML004437">
    <property type="protein sequence ID" value="RKP31780.1"/>
    <property type="molecule type" value="Genomic_DNA"/>
</dbReference>
<feature type="region of interest" description="Disordered" evidence="2">
    <location>
        <begin position="287"/>
        <end position="335"/>
    </location>
</feature>
<dbReference type="InterPro" id="IPR051494">
    <property type="entry name" value="BSD_domain-containing"/>
</dbReference>
<dbReference type="Proteomes" id="UP000268321">
    <property type="component" value="Unassembled WGS sequence"/>
</dbReference>
<keyword evidence="5" id="KW-1185">Reference proteome</keyword>
<evidence type="ECO:0000256" key="1">
    <source>
        <dbReference type="SAM" id="Coils"/>
    </source>
</evidence>
<accession>A0A4P9ZIC3</accession>
<evidence type="ECO:0000313" key="4">
    <source>
        <dbReference type="EMBL" id="RKP31780.1"/>
    </source>
</evidence>
<feature type="coiled-coil region" evidence="1">
    <location>
        <begin position="102"/>
        <end position="156"/>
    </location>
</feature>
<protein>
    <recommendedName>
        <fullName evidence="3">BSD domain-containing protein</fullName>
    </recommendedName>
</protein>
<feature type="compositionally biased region" description="Polar residues" evidence="2">
    <location>
        <begin position="33"/>
        <end position="52"/>
    </location>
</feature>
<evidence type="ECO:0000256" key="2">
    <source>
        <dbReference type="SAM" id="MobiDB-lite"/>
    </source>
</evidence>
<gene>
    <name evidence="4" type="ORF">METBISCDRAFT_26261</name>
</gene>
<sequence length="335" mass="36890">MSSEPSSSGAISVTSAAVYDINQNLATPEKVMFSSNAGTASNESAQPTQPAASNDDIITQLEHKVASFWSSDKEGATGESILQQKNDILSQIGAVKESLVANETLQSNVHIAETKLKELTEKVKNADFGFSFDEVSTQANKALDTLDSKLEIVEQQASKFVSLLTSFFSGMVAVSAPKSNDVLETPKDSDRTDRAYSGILCSAYGNTRYNSELHKLHTTESYYLDDADAEDLEVDVLSKTDEIAALLAKYPDTLDPLMNRLVPVKTTYQRFWNRYFAHELRLRQQEESRKSLLSPPRKSSAVPKSFPSAEIPADTEDGEDDDDDFAWDDDDEDTV</sequence>
<organism evidence="4 5">
    <name type="scientific">Metschnikowia bicuspidata</name>
    <dbReference type="NCBI Taxonomy" id="27322"/>
    <lineage>
        <taxon>Eukaryota</taxon>
        <taxon>Fungi</taxon>
        <taxon>Dikarya</taxon>
        <taxon>Ascomycota</taxon>
        <taxon>Saccharomycotina</taxon>
        <taxon>Pichiomycetes</taxon>
        <taxon>Metschnikowiaceae</taxon>
        <taxon>Metschnikowia</taxon>
    </lineage>
</organism>
<dbReference type="Pfam" id="PF03909">
    <property type="entry name" value="BSD"/>
    <property type="match status" value="1"/>
</dbReference>